<dbReference type="InterPro" id="IPR036388">
    <property type="entry name" value="WH-like_DNA-bd_sf"/>
</dbReference>
<protein>
    <submittedName>
        <fullName evidence="2">Glyoxylase, beta-lactamase superfamily II</fullName>
    </submittedName>
</protein>
<name>A0A1G9FC53_9RHOB</name>
<dbReference type="Pfam" id="PF17778">
    <property type="entry name" value="WHD_BLACT"/>
    <property type="match status" value="1"/>
</dbReference>
<reference evidence="3" key="1">
    <citation type="submission" date="2016-10" db="EMBL/GenBank/DDBJ databases">
        <authorList>
            <person name="Varghese N."/>
            <person name="Submissions S."/>
        </authorList>
    </citation>
    <scope>NUCLEOTIDE SEQUENCE [LARGE SCALE GENOMIC DNA]</scope>
    <source>
        <strain evidence="3">CGMCC 1.10789</strain>
    </source>
</reference>
<dbReference type="InterPro" id="IPR036866">
    <property type="entry name" value="RibonucZ/Hydroxyglut_hydro"/>
</dbReference>
<dbReference type="Gene3D" id="3.60.15.10">
    <property type="entry name" value="Ribonuclease Z/Hydroxyacylglutathione hydrolase-like"/>
    <property type="match status" value="1"/>
</dbReference>
<dbReference type="PANTHER" id="PTHR23131:SF0">
    <property type="entry name" value="ENDORIBONUCLEASE LACTB2"/>
    <property type="match status" value="1"/>
</dbReference>
<dbReference type="InterPro" id="IPR041516">
    <property type="entry name" value="LACTB2_WH"/>
</dbReference>
<organism evidence="2 3">
    <name type="scientific">Meinhardsimonia xiamenensis</name>
    <dbReference type="NCBI Taxonomy" id="990712"/>
    <lineage>
        <taxon>Bacteria</taxon>
        <taxon>Pseudomonadati</taxon>
        <taxon>Pseudomonadota</taxon>
        <taxon>Alphaproteobacteria</taxon>
        <taxon>Rhodobacterales</taxon>
        <taxon>Paracoccaceae</taxon>
        <taxon>Meinhardsimonia</taxon>
    </lineage>
</organism>
<accession>A0A1G9FC53</accession>
<evidence type="ECO:0000259" key="1">
    <source>
        <dbReference type="SMART" id="SM00849"/>
    </source>
</evidence>
<dbReference type="SMART" id="SM00849">
    <property type="entry name" value="Lactamase_B"/>
    <property type="match status" value="1"/>
</dbReference>
<dbReference type="AlphaFoldDB" id="A0A1G9FC53"/>
<dbReference type="Proteomes" id="UP000199328">
    <property type="component" value="Unassembled WGS sequence"/>
</dbReference>
<sequence length="316" mass="33754">MPGPRRRPEVSEETLQRPPAGRVERLAPGLRRVIAPNPSPMTHWGTNSYIVGEGDVAVIDPGPADPAHMRALLAALKKGERVSHIIVTHAHLDHSPLARPLAEATGAPVIAFGDARAGRSAVMERLARAGLAGGGEGVDSAFAPDVVVADGERIAGAGWELEVIHTPGHFGNHLSLAWGEAVFTGDHVMGWASSLVSPPDGDLAQFMESCARLAARKARIFYPGHGAPISDPAARLDWLIAHRRSRGRQIAEALAEAPDTALGLARRIYSDVPEALLPAASRNVFAHLVEMFQKNEVEAEPDLSPGARFRLIARQR</sequence>
<dbReference type="STRING" id="990712.SAMN05216257_105126"/>
<dbReference type="InterPro" id="IPR050662">
    <property type="entry name" value="Sec-metab_biosynth-thioest"/>
</dbReference>
<evidence type="ECO:0000313" key="3">
    <source>
        <dbReference type="Proteomes" id="UP000199328"/>
    </source>
</evidence>
<feature type="domain" description="Metallo-beta-lactamase" evidence="1">
    <location>
        <begin position="45"/>
        <end position="225"/>
    </location>
</feature>
<evidence type="ECO:0000313" key="2">
    <source>
        <dbReference type="EMBL" id="SDK85937.1"/>
    </source>
</evidence>
<dbReference type="InterPro" id="IPR001279">
    <property type="entry name" value="Metallo-B-lactamas"/>
</dbReference>
<gene>
    <name evidence="2" type="ORF">SAMN05216257_105126</name>
</gene>
<dbReference type="PANTHER" id="PTHR23131">
    <property type="entry name" value="ENDORIBONUCLEASE LACTB2"/>
    <property type="match status" value="1"/>
</dbReference>
<dbReference type="SUPFAM" id="SSF56281">
    <property type="entry name" value="Metallo-hydrolase/oxidoreductase"/>
    <property type="match status" value="1"/>
</dbReference>
<dbReference type="Gene3D" id="1.10.10.10">
    <property type="entry name" value="Winged helix-like DNA-binding domain superfamily/Winged helix DNA-binding domain"/>
    <property type="match status" value="1"/>
</dbReference>
<dbReference type="CDD" id="cd16278">
    <property type="entry name" value="metallo-hydrolase-like_MBL-fold"/>
    <property type="match status" value="1"/>
</dbReference>
<dbReference type="Pfam" id="PF00753">
    <property type="entry name" value="Lactamase_B"/>
    <property type="match status" value="1"/>
</dbReference>
<dbReference type="EMBL" id="FNFV01000005">
    <property type="protein sequence ID" value="SDK85937.1"/>
    <property type="molecule type" value="Genomic_DNA"/>
</dbReference>
<keyword evidence="3" id="KW-1185">Reference proteome</keyword>
<proteinExistence type="predicted"/>